<organism evidence="2">
    <name type="scientific">Tanacetum cinerariifolium</name>
    <name type="common">Dalmatian daisy</name>
    <name type="synonym">Chrysanthemum cinerariifolium</name>
    <dbReference type="NCBI Taxonomy" id="118510"/>
    <lineage>
        <taxon>Eukaryota</taxon>
        <taxon>Viridiplantae</taxon>
        <taxon>Streptophyta</taxon>
        <taxon>Embryophyta</taxon>
        <taxon>Tracheophyta</taxon>
        <taxon>Spermatophyta</taxon>
        <taxon>Magnoliopsida</taxon>
        <taxon>eudicotyledons</taxon>
        <taxon>Gunneridae</taxon>
        <taxon>Pentapetalae</taxon>
        <taxon>asterids</taxon>
        <taxon>campanulids</taxon>
        <taxon>Asterales</taxon>
        <taxon>Asteraceae</taxon>
        <taxon>Asteroideae</taxon>
        <taxon>Anthemideae</taxon>
        <taxon>Anthemidinae</taxon>
        <taxon>Tanacetum</taxon>
    </lineage>
</organism>
<feature type="compositionally biased region" description="Basic residues" evidence="1">
    <location>
        <begin position="293"/>
        <end position="305"/>
    </location>
</feature>
<comment type="caution">
    <text evidence="2">The sequence shown here is derived from an EMBL/GenBank/DDBJ whole genome shotgun (WGS) entry which is preliminary data.</text>
</comment>
<gene>
    <name evidence="2" type="ORF">Tci_031448</name>
</gene>
<sequence length="498" mass="55202">MSFFLGLQVSQNPGGIFINRPKFALEILKKFGMDSCDPVDTPMVDRIKLDEDPLGILVDQTRFHSMVGSLMHLTASRPDLVFDVRMCARYQASPTKKHLEALKQVEKGVVELYFVTTDYQLTDIFTKAILRERFKFLLMRLALEITLIDQAHQFVSPPSGDATMDFVNELGYTEARLLGMIGPDIHKPAPVPKPMATKGKLAKPSLVKPLKMGKVLKTRKGKSSPQLIDEEEPTQPEPKSKPKHQVIICHLGRIHNIHQRSSSPFHLAKKTSDLECTVLQCLRGKITPEQGGKKKPATAKQPKSKPAKEKSSKPAPVPKPMATKGKLAKPSLVKPSKMGKVLKTRKGKSSPQLIDEEEPTQLEPKSKPKHQGEGDEFDVERAIQINTKKKKQHKSIYTSEADSSYEWASTGPSTQPQDDASANIVHESPSLVDAETGADIDKTNSRGDTEILQIDEDQGKNVDNQVNLEEKIVELDQGQAGSDPAKLLSLNLHQIMNS</sequence>
<evidence type="ECO:0000313" key="2">
    <source>
        <dbReference type="EMBL" id="GEU59470.1"/>
    </source>
</evidence>
<feature type="compositionally biased region" description="Polar residues" evidence="1">
    <location>
        <begin position="395"/>
        <end position="420"/>
    </location>
</feature>
<dbReference type="PANTHER" id="PTHR11439">
    <property type="entry name" value="GAG-POL-RELATED RETROTRANSPOSON"/>
    <property type="match status" value="1"/>
</dbReference>
<reference evidence="2" key="1">
    <citation type="journal article" date="2019" name="Sci. Rep.">
        <title>Draft genome of Tanacetum cinerariifolium, the natural source of mosquito coil.</title>
        <authorList>
            <person name="Yamashiro T."/>
            <person name="Shiraishi A."/>
            <person name="Satake H."/>
            <person name="Nakayama K."/>
        </authorList>
    </citation>
    <scope>NUCLEOTIDE SEQUENCE</scope>
</reference>
<dbReference type="PANTHER" id="PTHR11439:SF483">
    <property type="entry name" value="PEPTIDE SYNTHASE GLIP-LIKE, PUTATIVE (AFU_ORTHOLOGUE AFUA_3G12920)-RELATED"/>
    <property type="match status" value="1"/>
</dbReference>
<protein>
    <submittedName>
        <fullName evidence="2">Retrovirus-related Pol polyprotein from transposon TNT 1-94</fullName>
    </submittedName>
</protein>
<feature type="region of interest" description="Disordered" evidence="1">
    <location>
        <begin position="287"/>
        <end position="447"/>
    </location>
</feature>
<proteinExistence type="predicted"/>
<feature type="region of interest" description="Disordered" evidence="1">
    <location>
        <begin position="212"/>
        <end position="243"/>
    </location>
</feature>
<feature type="compositionally biased region" description="Basic and acidic residues" evidence="1">
    <location>
        <begin position="364"/>
        <end position="373"/>
    </location>
</feature>
<dbReference type="EMBL" id="BKCJ010004177">
    <property type="protein sequence ID" value="GEU59470.1"/>
    <property type="molecule type" value="Genomic_DNA"/>
</dbReference>
<name>A0A6L2LE46_TANCI</name>
<evidence type="ECO:0000256" key="1">
    <source>
        <dbReference type="SAM" id="MobiDB-lite"/>
    </source>
</evidence>
<dbReference type="AlphaFoldDB" id="A0A6L2LE46"/>
<accession>A0A6L2LE46</accession>